<evidence type="ECO:0000313" key="1">
    <source>
        <dbReference type="EMBL" id="KAH1040223.1"/>
    </source>
</evidence>
<evidence type="ECO:0000313" key="2">
    <source>
        <dbReference type="Proteomes" id="UP000828251"/>
    </source>
</evidence>
<proteinExistence type="predicted"/>
<reference evidence="1 2" key="1">
    <citation type="journal article" date="2021" name="Plant Biotechnol. J.">
        <title>Multi-omics assisted identification of the key and species-specific regulatory components of drought-tolerant mechanisms in Gossypium stocksii.</title>
        <authorList>
            <person name="Yu D."/>
            <person name="Ke L."/>
            <person name="Zhang D."/>
            <person name="Wu Y."/>
            <person name="Sun Y."/>
            <person name="Mei J."/>
            <person name="Sun J."/>
            <person name="Sun Y."/>
        </authorList>
    </citation>
    <scope>NUCLEOTIDE SEQUENCE [LARGE SCALE GENOMIC DNA]</scope>
    <source>
        <strain evidence="2">cv. E1</strain>
        <tissue evidence="1">Leaf</tissue>
    </source>
</reference>
<keyword evidence="2" id="KW-1185">Reference proteome</keyword>
<comment type="caution">
    <text evidence="1">The sequence shown here is derived from an EMBL/GenBank/DDBJ whole genome shotgun (WGS) entry which is preliminary data.</text>
</comment>
<organism evidence="1 2">
    <name type="scientific">Gossypium stocksii</name>
    <dbReference type="NCBI Taxonomy" id="47602"/>
    <lineage>
        <taxon>Eukaryota</taxon>
        <taxon>Viridiplantae</taxon>
        <taxon>Streptophyta</taxon>
        <taxon>Embryophyta</taxon>
        <taxon>Tracheophyta</taxon>
        <taxon>Spermatophyta</taxon>
        <taxon>Magnoliopsida</taxon>
        <taxon>eudicotyledons</taxon>
        <taxon>Gunneridae</taxon>
        <taxon>Pentapetalae</taxon>
        <taxon>rosids</taxon>
        <taxon>malvids</taxon>
        <taxon>Malvales</taxon>
        <taxon>Malvaceae</taxon>
        <taxon>Malvoideae</taxon>
        <taxon>Gossypium</taxon>
    </lineage>
</organism>
<dbReference type="OrthoDB" id="1007241at2759"/>
<protein>
    <recommendedName>
        <fullName evidence="3">RNase H type-1 domain-containing protein</fullName>
    </recommendedName>
</protein>
<dbReference type="AlphaFoldDB" id="A0A9D3UIG1"/>
<accession>A0A9D3UIG1</accession>
<evidence type="ECO:0008006" key="3">
    <source>
        <dbReference type="Google" id="ProtNLM"/>
    </source>
</evidence>
<name>A0A9D3UIG1_9ROSI</name>
<dbReference type="EMBL" id="JAIQCV010000012">
    <property type="protein sequence ID" value="KAH1040223.1"/>
    <property type="molecule type" value="Genomic_DNA"/>
</dbReference>
<gene>
    <name evidence="1" type="ORF">J1N35_041966</name>
</gene>
<sequence>MEGVVRGIFPGVVATNVAEEAEIGAVKVALEVFLAMNWKTNDTLFIDLDSLVVSSWYVNKVLRTWSLHAIFSDIEITKLNSNDMAFSLAMAGVNWLQVFKAWW</sequence>
<dbReference type="Proteomes" id="UP000828251">
    <property type="component" value="Unassembled WGS sequence"/>
</dbReference>